<accession>A0A8C4NB59</accession>
<dbReference type="GO" id="GO:0045202">
    <property type="term" value="C:synapse"/>
    <property type="evidence" value="ECO:0007669"/>
    <property type="project" value="TreeGrafter"/>
</dbReference>
<dbReference type="GO" id="GO:0000900">
    <property type="term" value="F:mRNA regulatory element binding translation repressor activity"/>
    <property type="evidence" value="ECO:0007669"/>
    <property type="project" value="TreeGrafter"/>
</dbReference>
<sequence>MKDSGMRLVHRETLLFADVSTLLAQTFSYGDKEESYGVQISSEVLERSSRENAAYPGIAPCDIDEDEVKRTVPVHRSRCSCAAPVTDRKTALKWKGNFSSSSHYYYVYSSKVFIGGIPWTMTEAQLLNKVHNFGSLTVEWPNKDQYCGSNFPRGYAYMVFRSEAGVRMLLNACSCKEDSLGRRRFLYKLMLSGYHKQVCASCVFNIHDTCESTALVV</sequence>
<feature type="domain" description="RRM" evidence="2">
    <location>
        <begin position="110"/>
        <end position="197"/>
    </location>
</feature>
<dbReference type="Gene3D" id="3.30.70.330">
    <property type="match status" value="1"/>
</dbReference>
<dbReference type="GeneTree" id="ENSGT00940000155524"/>
<dbReference type="GO" id="GO:2000766">
    <property type="term" value="P:negative regulation of cytoplasmic translation"/>
    <property type="evidence" value="ECO:0007669"/>
    <property type="project" value="TreeGrafter"/>
</dbReference>
<name>A0A8C4NB59_EPTBU</name>
<dbReference type="AlphaFoldDB" id="A0A8C4NB59"/>
<dbReference type="InterPro" id="IPR000504">
    <property type="entry name" value="RRM_dom"/>
</dbReference>
<dbReference type="InterPro" id="IPR035979">
    <property type="entry name" value="RBD_domain_sf"/>
</dbReference>
<reference evidence="3" key="1">
    <citation type="submission" date="2025-08" db="UniProtKB">
        <authorList>
            <consortium name="Ensembl"/>
        </authorList>
    </citation>
    <scope>IDENTIFICATION</scope>
</reference>
<dbReference type="PROSITE" id="PS50102">
    <property type="entry name" value="RRM"/>
    <property type="match status" value="1"/>
</dbReference>
<dbReference type="SUPFAM" id="SSF54928">
    <property type="entry name" value="RNA-binding domain, RBD"/>
    <property type="match status" value="1"/>
</dbReference>
<dbReference type="GO" id="GO:0005737">
    <property type="term" value="C:cytoplasm"/>
    <property type="evidence" value="ECO:0007669"/>
    <property type="project" value="TreeGrafter"/>
</dbReference>
<dbReference type="PANTHER" id="PTHR12566">
    <property type="entry name" value="CYTOPLASMIC POLYADENYLATION ELEMENT BINDING PROTEIN CPEB"/>
    <property type="match status" value="1"/>
</dbReference>
<keyword evidence="4" id="KW-1185">Reference proteome</keyword>
<dbReference type="GO" id="GO:0003730">
    <property type="term" value="F:mRNA 3'-UTR binding"/>
    <property type="evidence" value="ECO:0007669"/>
    <property type="project" value="InterPro"/>
</dbReference>
<dbReference type="GO" id="GO:0043005">
    <property type="term" value="C:neuron projection"/>
    <property type="evidence" value="ECO:0007669"/>
    <property type="project" value="TreeGrafter"/>
</dbReference>
<proteinExistence type="predicted"/>
<dbReference type="GO" id="GO:0005634">
    <property type="term" value="C:nucleus"/>
    <property type="evidence" value="ECO:0007669"/>
    <property type="project" value="TreeGrafter"/>
</dbReference>
<dbReference type="Ensembl" id="ENSEBUT00000004594.1">
    <property type="protein sequence ID" value="ENSEBUP00000004173.1"/>
    <property type="gene ID" value="ENSEBUG00000002964.1"/>
</dbReference>
<dbReference type="GO" id="GO:0043022">
    <property type="term" value="F:ribosome binding"/>
    <property type="evidence" value="ECO:0007669"/>
    <property type="project" value="TreeGrafter"/>
</dbReference>
<evidence type="ECO:0000259" key="2">
    <source>
        <dbReference type="PROSITE" id="PS50102"/>
    </source>
</evidence>
<keyword evidence="1" id="KW-0694">RNA-binding</keyword>
<protein>
    <recommendedName>
        <fullName evidence="2">RRM domain-containing protein</fullName>
    </recommendedName>
</protein>
<dbReference type="PANTHER" id="PTHR12566:SF9">
    <property type="entry name" value="CYTOPLASMIC POLYADENYLATION ELEMENT-BINDING PROTEIN 1"/>
    <property type="match status" value="1"/>
</dbReference>
<evidence type="ECO:0000313" key="4">
    <source>
        <dbReference type="Proteomes" id="UP000694388"/>
    </source>
</evidence>
<dbReference type="Proteomes" id="UP000694388">
    <property type="component" value="Unplaced"/>
</dbReference>
<dbReference type="GO" id="GO:0008135">
    <property type="term" value="F:translation factor activity, RNA binding"/>
    <property type="evidence" value="ECO:0007669"/>
    <property type="project" value="TreeGrafter"/>
</dbReference>
<evidence type="ECO:0000313" key="3">
    <source>
        <dbReference type="Ensembl" id="ENSEBUP00000004173.1"/>
    </source>
</evidence>
<dbReference type="InterPro" id="IPR034819">
    <property type="entry name" value="CPEB"/>
</dbReference>
<organism evidence="3 4">
    <name type="scientific">Eptatretus burgeri</name>
    <name type="common">Inshore hagfish</name>
    <dbReference type="NCBI Taxonomy" id="7764"/>
    <lineage>
        <taxon>Eukaryota</taxon>
        <taxon>Metazoa</taxon>
        <taxon>Chordata</taxon>
        <taxon>Craniata</taxon>
        <taxon>Vertebrata</taxon>
        <taxon>Cyclostomata</taxon>
        <taxon>Myxini</taxon>
        <taxon>Myxiniformes</taxon>
        <taxon>Myxinidae</taxon>
        <taxon>Eptatretinae</taxon>
        <taxon>Eptatretus</taxon>
    </lineage>
</organism>
<evidence type="ECO:0000256" key="1">
    <source>
        <dbReference type="PROSITE-ProRule" id="PRU00176"/>
    </source>
</evidence>
<dbReference type="Pfam" id="PF16367">
    <property type="entry name" value="RRM_7"/>
    <property type="match status" value="1"/>
</dbReference>
<reference evidence="3" key="2">
    <citation type="submission" date="2025-09" db="UniProtKB">
        <authorList>
            <consortium name="Ensembl"/>
        </authorList>
    </citation>
    <scope>IDENTIFICATION</scope>
</reference>
<dbReference type="InterPro" id="IPR012677">
    <property type="entry name" value="Nucleotide-bd_a/b_plait_sf"/>
</dbReference>